<evidence type="ECO:0000313" key="2">
    <source>
        <dbReference type="Proteomes" id="UP000652761"/>
    </source>
</evidence>
<evidence type="ECO:0000313" key="1">
    <source>
        <dbReference type="EMBL" id="MQM16751.1"/>
    </source>
</evidence>
<organism evidence="1 2">
    <name type="scientific">Colocasia esculenta</name>
    <name type="common">Wild taro</name>
    <name type="synonym">Arum esculentum</name>
    <dbReference type="NCBI Taxonomy" id="4460"/>
    <lineage>
        <taxon>Eukaryota</taxon>
        <taxon>Viridiplantae</taxon>
        <taxon>Streptophyta</taxon>
        <taxon>Embryophyta</taxon>
        <taxon>Tracheophyta</taxon>
        <taxon>Spermatophyta</taxon>
        <taxon>Magnoliopsida</taxon>
        <taxon>Liliopsida</taxon>
        <taxon>Araceae</taxon>
        <taxon>Aroideae</taxon>
        <taxon>Colocasieae</taxon>
        <taxon>Colocasia</taxon>
    </lineage>
</organism>
<accession>A0A843XBT0</accession>
<dbReference type="AlphaFoldDB" id="A0A843XBT0"/>
<name>A0A843XBT0_COLES</name>
<dbReference type="Proteomes" id="UP000652761">
    <property type="component" value="Unassembled WGS sequence"/>
</dbReference>
<keyword evidence="2" id="KW-1185">Reference proteome</keyword>
<gene>
    <name evidence="1" type="ORF">Taro_049710</name>
</gene>
<sequence length="70" mass="7791">MAIASAIIVAGEAIISTSVDVVQNYVFSVAKEEFQSVWYLKDEIKRTSELVETIRDGVEDAEKKQLQNEG</sequence>
<protein>
    <submittedName>
        <fullName evidence="1">Uncharacterized protein</fullName>
    </submittedName>
</protein>
<proteinExistence type="predicted"/>
<comment type="caution">
    <text evidence="1">The sequence shown here is derived from an EMBL/GenBank/DDBJ whole genome shotgun (WGS) entry which is preliminary data.</text>
</comment>
<reference evidence="1" key="1">
    <citation type="submission" date="2017-07" db="EMBL/GenBank/DDBJ databases">
        <title>Taro Niue Genome Assembly and Annotation.</title>
        <authorList>
            <person name="Atibalentja N."/>
            <person name="Keating K."/>
            <person name="Fields C.J."/>
        </authorList>
    </citation>
    <scope>NUCLEOTIDE SEQUENCE</scope>
    <source>
        <strain evidence="1">Niue_2</strain>
        <tissue evidence="1">Leaf</tissue>
    </source>
</reference>
<dbReference type="EMBL" id="NMUH01007150">
    <property type="protein sequence ID" value="MQM16751.1"/>
    <property type="molecule type" value="Genomic_DNA"/>
</dbReference>